<keyword evidence="1" id="KW-1133">Transmembrane helix</keyword>
<evidence type="ECO:0008006" key="4">
    <source>
        <dbReference type="Google" id="ProtNLM"/>
    </source>
</evidence>
<comment type="caution">
    <text evidence="2">The sequence shown here is derived from an EMBL/GenBank/DDBJ whole genome shotgun (WGS) entry which is preliminary data.</text>
</comment>
<keyword evidence="1" id="KW-0812">Transmembrane</keyword>
<name>A0A329MHB7_9BACL</name>
<proteinExistence type="predicted"/>
<organism evidence="2 3">
    <name type="scientific">Paenibacillus contaminans</name>
    <dbReference type="NCBI Taxonomy" id="450362"/>
    <lineage>
        <taxon>Bacteria</taxon>
        <taxon>Bacillati</taxon>
        <taxon>Bacillota</taxon>
        <taxon>Bacilli</taxon>
        <taxon>Bacillales</taxon>
        <taxon>Paenibacillaceae</taxon>
        <taxon>Paenibacillus</taxon>
    </lineage>
</organism>
<protein>
    <recommendedName>
        <fullName evidence="4">DUF2179 domain-containing protein</fullName>
    </recommendedName>
</protein>
<evidence type="ECO:0000313" key="2">
    <source>
        <dbReference type="EMBL" id="RAV19341.1"/>
    </source>
</evidence>
<reference evidence="2 3" key="1">
    <citation type="journal article" date="2009" name="Int. J. Syst. Evol. Microbiol.">
        <title>Paenibacillus contaminans sp. nov., isolated from a contaminated laboratory plate.</title>
        <authorList>
            <person name="Chou J.H."/>
            <person name="Lee J.H."/>
            <person name="Lin M.C."/>
            <person name="Chang P.S."/>
            <person name="Arun A.B."/>
            <person name="Young C.C."/>
            <person name="Chen W.M."/>
        </authorList>
    </citation>
    <scope>NUCLEOTIDE SEQUENCE [LARGE SCALE GENOMIC DNA]</scope>
    <source>
        <strain evidence="2 3">CKOBP-6</strain>
    </source>
</reference>
<keyword evidence="3" id="KW-1185">Reference proteome</keyword>
<dbReference type="EMBL" id="QMFB01000012">
    <property type="protein sequence ID" value="RAV19341.1"/>
    <property type="molecule type" value="Genomic_DNA"/>
</dbReference>
<dbReference type="Proteomes" id="UP000250369">
    <property type="component" value="Unassembled WGS sequence"/>
</dbReference>
<evidence type="ECO:0000313" key="3">
    <source>
        <dbReference type="Proteomes" id="UP000250369"/>
    </source>
</evidence>
<sequence length="150" mass="16681">MRPLVETAWHPVTDQAEIQPAAIKRLTGAAADRLEVMCSAIAFAILAVIMFLEINLMPHRTTLNRVMRVRSAKGDEIGTALKQATGREPTMLGSKEEGDGTIVYALQIDIYRLEESTLKDVIYAIDPDAVIDMLPQYSVYRGGRPTDKHR</sequence>
<keyword evidence="1" id="KW-0472">Membrane</keyword>
<gene>
    <name evidence="2" type="ORF">DQG23_20295</name>
</gene>
<evidence type="ECO:0000256" key="1">
    <source>
        <dbReference type="SAM" id="Phobius"/>
    </source>
</evidence>
<dbReference type="RefSeq" id="WP_113032702.1">
    <property type="nucleotide sequence ID" value="NZ_QMFB01000012.1"/>
</dbReference>
<accession>A0A329MHB7</accession>
<feature type="transmembrane region" description="Helical" evidence="1">
    <location>
        <begin position="34"/>
        <end position="57"/>
    </location>
</feature>
<dbReference type="AlphaFoldDB" id="A0A329MHB7"/>